<keyword evidence="2" id="KW-1185">Reference proteome</keyword>
<accession>A0A0G4PHR4</accession>
<sequence length="594" mass="66491">MNSVRDSVEGKDFLNPPCLSVIIENLDVVQPETRDAYDALGKRSPNFMDGPKQLMSVCPYGVSPSFVLCMQASSTWKLTGNSDCETTEKERTTDALLKIGTSVAIPYSFNGGVFGSWIGTTEEKSCGPNYLGILTIGWYYILSARLVEIQGDGASMEYTTSKVAHYPQTDTIDVGEVDETIARWWYAILAPHEGRKAIVKRTSNKEFLAPWAVSRTCETCFTVNQKISSSIWVYTPLTSSEAFEALAKFALLHNLGSQFPIALMTAITLPTHQHYGSTVQLPSPRATGGKQPTIPMNNIPSMWSRLNEELPYYMTLSCSPEVVLSALCGSFWEPEVPCNFVSPWLHSPFNEILKGRHIEMDRDYEILALIGAIRRPNIGALWMGAVAGGLAPKIIQKTIKAQPPIDALAFPWTGCLQSFMDTAGSGPYTHGHPEYISRRDTASSTVGPLWKSLPKDCALRVTSHLKCARHEYQHHHWNWDLEEGPIIQDEGFSTTDLSTVIEHPSDVIDIRERRRVPKRELDQEAFEEATLYIFLWLSINGEGRHSETIYEDEWLRGIWEEDEGDWEGEQADDGDSKRLGQLEDRAKVWLSSIG</sequence>
<evidence type="ECO:0000313" key="1">
    <source>
        <dbReference type="EMBL" id="CRL25900.1"/>
    </source>
</evidence>
<dbReference type="EMBL" id="HG793149">
    <property type="protein sequence ID" value="CRL25900.1"/>
    <property type="molecule type" value="Genomic_DNA"/>
</dbReference>
<organism evidence="1 2">
    <name type="scientific">Penicillium camemberti (strain FM 013)</name>
    <dbReference type="NCBI Taxonomy" id="1429867"/>
    <lineage>
        <taxon>Eukaryota</taxon>
        <taxon>Fungi</taxon>
        <taxon>Dikarya</taxon>
        <taxon>Ascomycota</taxon>
        <taxon>Pezizomycotina</taxon>
        <taxon>Eurotiomycetes</taxon>
        <taxon>Eurotiomycetidae</taxon>
        <taxon>Eurotiales</taxon>
        <taxon>Aspergillaceae</taxon>
        <taxon>Penicillium</taxon>
    </lineage>
</organism>
<dbReference type="Proteomes" id="UP000053732">
    <property type="component" value="Unassembled WGS sequence"/>
</dbReference>
<proteinExistence type="predicted"/>
<reference evidence="1 2" key="1">
    <citation type="journal article" date="2014" name="Nat. Commun.">
        <title>Multiple recent horizontal transfers of a large genomic region in cheese making fungi.</title>
        <authorList>
            <person name="Cheeseman K."/>
            <person name="Ropars J."/>
            <person name="Renault P."/>
            <person name="Dupont J."/>
            <person name="Gouzy J."/>
            <person name="Branca A."/>
            <person name="Abraham A.L."/>
            <person name="Ceppi M."/>
            <person name="Conseiller E."/>
            <person name="Debuchy R."/>
            <person name="Malagnac F."/>
            <person name="Goarin A."/>
            <person name="Silar P."/>
            <person name="Lacoste S."/>
            <person name="Sallet E."/>
            <person name="Bensimon A."/>
            <person name="Giraud T."/>
            <person name="Brygoo Y."/>
        </authorList>
    </citation>
    <scope>NUCLEOTIDE SEQUENCE [LARGE SCALE GENOMIC DNA]</scope>
    <source>
        <strain evidence="2">FM 013</strain>
    </source>
</reference>
<name>A0A0G4PHR4_PENC3</name>
<protein>
    <submittedName>
        <fullName evidence="1">Str. FM013</fullName>
    </submittedName>
</protein>
<gene>
    <name evidence="1" type="ORF">PCAMFM013_S016g000181</name>
</gene>
<dbReference type="AlphaFoldDB" id="A0A0G4PHR4"/>
<evidence type="ECO:0000313" key="2">
    <source>
        <dbReference type="Proteomes" id="UP000053732"/>
    </source>
</evidence>